<comment type="caution">
    <text evidence="6">Lacks conserved residue(s) required for the propagation of feature annotation.</text>
</comment>
<evidence type="ECO:0000256" key="3">
    <source>
        <dbReference type="ARBA" id="ARBA00012966"/>
    </source>
</evidence>
<dbReference type="STRING" id="1618384.UW68_C0042G0006"/>
<accession>A0A0G1JLK7</accession>
<comment type="cofactor">
    <cofactor evidence="1">
        <name>Mg(2+)</name>
        <dbReference type="ChEBI" id="CHEBI:18420"/>
    </cofactor>
</comment>
<dbReference type="Proteomes" id="UP000034835">
    <property type="component" value="Unassembled WGS sequence"/>
</dbReference>
<reference evidence="8 9" key="1">
    <citation type="journal article" date="2015" name="Nature">
        <title>rRNA introns, odd ribosomes, and small enigmatic genomes across a large radiation of phyla.</title>
        <authorList>
            <person name="Brown C.T."/>
            <person name="Hug L.A."/>
            <person name="Thomas B.C."/>
            <person name="Sharon I."/>
            <person name="Castelle C.J."/>
            <person name="Singh A."/>
            <person name="Wilkins M.J."/>
            <person name="Williams K.H."/>
            <person name="Banfield J.F."/>
        </authorList>
    </citation>
    <scope>NUCLEOTIDE SEQUENCE [LARGE SCALE GENOMIC DNA]</scope>
</reference>
<dbReference type="PROSITE" id="PS51374">
    <property type="entry name" value="NDPK_LIKE"/>
    <property type="match status" value="1"/>
</dbReference>
<dbReference type="PANTHER" id="PTHR11349">
    <property type="entry name" value="NUCLEOSIDE DIPHOSPHATE KINASE"/>
    <property type="match status" value="1"/>
</dbReference>
<dbReference type="Pfam" id="PF00334">
    <property type="entry name" value="NDK"/>
    <property type="match status" value="2"/>
</dbReference>
<dbReference type="SMART" id="SM00562">
    <property type="entry name" value="NDK"/>
    <property type="match status" value="1"/>
</dbReference>
<sequence>MKDLRKERTFVAVKSESIQRNLIGEFISRFERRGLKLIACKMIVPTRDIVGQHYIDSEEWLVSVGEKKIKSMTEKGQKVSESPREIGVRVREALIEQFEGRPLVAMVWQGAHAVKIARKLVGGTEPLTSDVGSIRGDYVLDSYQMSDPDNRAVRNLVHASGSEKEAEAEIYRNLYPIAGEMTYACPEGKSCDKNVSTRTCTDNFIIIRESENAMVYQEEGCVFIEGQGDNLAKMADGFLLKIMGVR</sequence>
<dbReference type="InterPro" id="IPR034907">
    <property type="entry name" value="NDK-like_dom"/>
</dbReference>
<dbReference type="EC" id="2.7.4.6" evidence="3"/>
<dbReference type="Gene3D" id="3.30.70.141">
    <property type="entry name" value="Nucleoside diphosphate kinase-like domain"/>
    <property type="match status" value="1"/>
</dbReference>
<keyword evidence="5 8" id="KW-0418">Kinase</keyword>
<dbReference type="SUPFAM" id="SSF54919">
    <property type="entry name" value="Nucleoside diphosphate kinase, NDK"/>
    <property type="match status" value="1"/>
</dbReference>
<feature type="domain" description="Nucleoside diphosphate kinase-like" evidence="7">
    <location>
        <begin position="6"/>
        <end position="182"/>
    </location>
</feature>
<dbReference type="EMBL" id="LCJG01000042">
    <property type="protein sequence ID" value="KKT72268.1"/>
    <property type="molecule type" value="Genomic_DNA"/>
</dbReference>
<organism evidence="8 9">
    <name type="scientific">Candidatus Collierbacteria bacterium GW2011_GWB1_44_6</name>
    <dbReference type="NCBI Taxonomy" id="1618384"/>
    <lineage>
        <taxon>Bacteria</taxon>
        <taxon>Candidatus Collieribacteriota</taxon>
    </lineage>
</organism>
<evidence type="ECO:0000256" key="6">
    <source>
        <dbReference type="PROSITE-ProRule" id="PRU00706"/>
    </source>
</evidence>
<dbReference type="GO" id="GO:0004550">
    <property type="term" value="F:nucleoside diphosphate kinase activity"/>
    <property type="evidence" value="ECO:0007669"/>
    <property type="project" value="UniProtKB-EC"/>
</dbReference>
<evidence type="ECO:0000256" key="2">
    <source>
        <dbReference type="ARBA" id="ARBA00008142"/>
    </source>
</evidence>
<evidence type="ECO:0000313" key="8">
    <source>
        <dbReference type="EMBL" id="KKT72268.1"/>
    </source>
</evidence>
<comment type="caution">
    <text evidence="8">The sequence shown here is derived from an EMBL/GenBank/DDBJ whole genome shotgun (WGS) entry which is preliminary data.</text>
</comment>
<gene>
    <name evidence="8" type="ORF">UW68_C0042G0006</name>
</gene>
<dbReference type="InterPro" id="IPR036850">
    <property type="entry name" value="NDK-like_dom_sf"/>
</dbReference>
<name>A0A0G1JLK7_9BACT</name>
<dbReference type="AlphaFoldDB" id="A0A0G1JLK7"/>
<evidence type="ECO:0000256" key="4">
    <source>
        <dbReference type="ARBA" id="ARBA00022679"/>
    </source>
</evidence>
<evidence type="ECO:0000313" key="9">
    <source>
        <dbReference type="Proteomes" id="UP000034835"/>
    </source>
</evidence>
<comment type="similarity">
    <text evidence="2 6">Belongs to the NDK family.</text>
</comment>
<evidence type="ECO:0000259" key="7">
    <source>
        <dbReference type="SMART" id="SM00562"/>
    </source>
</evidence>
<keyword evidence="4" id="KW-0808">Transferase</keyword>
<protein>
    <recommendedName>
        <fullName evidence="3">nucleoside-diphosphate kinase</fullName>
        <ecNumber evidence="3">2.7.4.6</ecNumber>
    </recommendedName>
</protein>
<evidence type="ECO:0000256" key="1">
    <source>
        <dbReference type="ARBA" id="ARBA00001946"/>
    </source>
</evidence>
<proteinExistence type="inferred from homology"/>
<evidence type="ECO:0000256" key="5">
    <source>
        <dbReference type="ARBA" id="ARBA00022777"/>
    </source>
</evidence>